<accession>A0A502FCZ8</accession>
<dbReference type="AlphaFoldDB" id="A0A502FCZ8"/>
<dbReference type="PIRSF" id="PIRSF026166">
    <property type="entry name" value="UCP026166"/>
    <property type="match status" value="1"/>
</dbReference>
<feature type="transmembrane region" description="Helical" evidence="1">
    <location>
        <begin position="106"/>
        <end position="126"/>
    </location>
</feature>
<comment type="caution">
    <text evidence="2">The sequence shown here is derived from an EMBL/GenBank/DDBJ whole genome shotgun (WGS) entry which is preliminary data.</text>
</comment>
<dbReference type="InterPro" id="IPR038770">
    <property type="entry name" value="Na+/solute_symporter_sf"/>
</dbReference>
<feature type="transmembrane region" description="Helical" evidence="1">
    <location>
        <begin position="7"/>
        <end position="28"/>
    </location>
</feature>
<dbReference type="GO" id="GO:0005886">
    <property type="term" value="C:plasma membrane"/>
    <property type="evidence" value="ECO:0007669"/>
    <property type="project" value="TreeGrafter"/>
</dbReference>
<sequence length="383" mass="39795">MSRVFKLFLSIDRFLLWLIATVVLASLLPARGAAAGWADLIADLAIALLFFLHGAKLSRAAIVQGIGNWRLHVLTLGSTYVLFPAIGIALVWAARGWVDPLLLSGLLYLTLLPSTVQSSIAFTAMARGNVAAAVCSASLSNLLGIFLTPLLVGVFMHVAGSGALASSHSIGTIALQLLLPFLAGHLLRPMIGGFVDRNKAILQPVDRGSILLVVYSAFGAAVIGGIWTKVGVGDVLILVVLSAVILGLVMGVNVLVARMVGLSREDAIVLLFCGSKKSLASGVPMAGALFPSAQVGVIVLPVMIFHQLQLFVCAALAGYFQRQSERDVAVAAPLPRTADAIAAAATARAIAVPDACMPGVTANLAVLEAQLDTLRGADAKNAR</sequence>
<feature type="transmembrane region" description="Helical" evidence="1">
    <location>
        <begin position="208"/>
        <end position="229"/>
    </location>
</feature>
<dbReference type="OrthoDB" id="9792271at2"/>
<dbReference type="Pfam" id="PF13593">
    <property type="entry name" value="SBF_like"/>
    <property type="match status" value="1"/>
</dbReference>
<evidence type="ECO:0000256" key="1">
    <source>
        <dbReference type="SAM" id="Phobius"/>
    </source>
</evidence>
<keyword evidence="1" id="KW-0472">Membrane</keyword>
<keyword evidence="1" id="KW-1133">Transmembrane helix</keyword>
<dbReference type="PANTHER" id="PTHR18640">
    <property type="entry name" value="SOLUTE CARRIER FAMILY 10 MEMBER 7"/>
    <property type="match status" value="1"/>
</dbReference>
<evidence type="ECO:0000313" key="2">
    <source>
        <dbReference type="EMBL" id="TPG47191.1"/>
    </source>
</evidence>
<evidence type="ECO:0000313" key="3">
    <source>
        <dbReference type="Proteomes" id="UP000319931"/>
    </source>
</evidence>
<proteinExistence type="predicted"/>
<feature type="transmembrane region" description="Helical" evidence="1">
    <location>
        <begin position="34"/>
        <end position="52"/>
    </location>
</feature>
<feature type="transmembrane region" description="Helical" evidence="1">
    <location>
        <begin position="138"/>
        <end position="159"/>
    </location>
</feature>
<feature type="transmembrane region" description="Helical" evidence="1">
    <location>
        <begin position="165"/>
        <end position="187"/>
    </location>
</feature>
<keyword evidence="1" id="KW-0812">Transmembrane</keyword>
<organism evidence="2 3">
    <name type="scientific">Sphingomonas glacialis</name>
    <dbReference type="NCBI Taxonomy" id="658225"/>
    <lineage>
        <taxon>Bacteria</taxon>
        <taxon>Pseudomonadati</taxon>
        <taxon>Pseudomonadota</taxon>
        <taxon>Alphaproteobacteria</taxon>
        <taxon>Sphingomonadales</taxon>
        <taxon>Sphingomonadaceae</taxon>
        <taxon>Sphingomonas</taxon>
    </lineage>
</organism>
<feature type="transmembrane region" description="Helical" evidence="1">
    <location>
        <begin position="268"/>
        <end position="290"/>
    </location>
</feature>
<feature type="transmembrane region" description="Helical" evidence="1">
    <location>
        <begin position="235"/>
        <end position="256"/>
    </location>
</feature>
<feature type="transmembrane region" description="Helical" evidence="1">
    <location>
        <begin position="73"/>
        <end position="94"/>
    </location>
</feature>
<reference evidence="2 3" key="1">
    <citation type="journal article" date="2019" name="Environ. Microbiol.">
        <title>Species interactions and distinct microbial communities in high Arctic permafrost affected cryosols are associated with the CH4 and CO2 gas fluxes.</title>
        <authorList>
            <person name="Altshuler I."/>
            <person name="Hamel J."/>
            <person name="Turney S."/>
            <person name="Magnuson E."/>
            <person name="Levesque R."/>
            <person name="Greer C."/>
            <person name="Whyte L.G."/>
        </authorList>
    </citation>
    <scope>NUCLEOTIDE SEQUENCE [LARGE SCALE GENOMIC DNA]</scope>
    <source>
        <strain evidence="2 3">E6.1</strain>
    </source>
</reference>
<keyword evidence="3" id="KW-1185">Reference proteome</keyword>
<name>A0A502FCZ8_9SPHN</name>
<dbReference type="RefSeq" id="WP_140852522.1">
    <property type="nucleotide sequence ID" value="NZ_RCZC01000011.1"/>
</dbReference>
<dbReference type="Proteomes" id="UP000319931">
    <property type="component" value="Unassembled WGS sequence"/>
</dbReference>
<protein>
    <submittedName>
        <fullName evidence="2">Bile acid:sodium symporter</fullName>
    </submittedName>
</protein>
<dbReference type="InterPro" id="IPR016833">
    <property type="entry name" value="Put_Na-Bile_cotransptr"/>
</dbReference>
<dbReference type="Gene3D" id="1.20.1530.20">
    <property type="match status" value="1"/>
</dbReference>
<dbReference type="PANTHER" id="PTHR18640:SF5">
    <property type="entry name" value="SODIUM_BILE ACID COTRANSPORTER 7"/>
    <property type="match status" value="1"/>
</dbReference>
<dbReference type="EMBL" id="RCZC01000011">
    <property type="protein sequence ID" value="TPG47191.1"/>
    <property type="molecule type" value="Genomic_DNA"/>
</dbReference>
<gene>
    <name evidence="2" type="ORF">EAH76_22565</name>
</gene>